<gene>
    <name evidence="4" type="ORF">KTT_20810</name>
</gene>
<keyword evidence="2" id="KW-0378">Hydrolase</keyword>
<reference evidence="5" key="1">
    <citation type="submission" date="2018-12" db="EMBL/GenBank/DDBJ databases">
        <title>Tengunoibacter tsumagoiensis gen. nov., sp. nov., Dictyobacter kobayashii sp. nov., D. alpinus sp. nov., and D. joshuensis sp. nov. and description of Dictyobacteraceae fam. nov. within the order Ktedonobacterales isolated from Tengu-no-mugimeshi.</title>
        <authorList>
            <person name="Wang C.M."/>
            <person name="Zheng Y."/>
            <person name="Sakai Y."/>
            <person name="Toyoda A."/>
            <person name="Minakuchi Y."/>
            <person name="Abe K."/>
            <person name="Yokota A."/>
            <person name="Yabe S."/>
        </authorList>
    </citation>
    <scope>NUCLEOTIDE SEQUENCE [LARGE SCALE GENOMIC DNA]</scope>
    <source>
        <strain evidence="5">Uno3</strain>
    </source>
</reference>
<evidence type="ECO:0000256" key="1">
    <source>
        <dbReference type="ARBA" id="ARBA00008779"/>
    </source>
</evidence>
<dbReference type="GO" id="GO:0004065">
    <property type="term" value="F:arylsulfatase activity"/>
    <property type="evidence" value="ECO:0007669"/>
    <property type="project" value="TreeGrafter"/>
</dbReference>
<accession>A0A401ZZJ9</accession>
<dbReference type="InterPro" id="IPR000917">
    <property type="entry name" value="Sulfatase_N"/>
</dbReference>
<dbReference type="OrthoDB" id="9762324at2"/>
<evidence type="ECO:0000259" key="3">
    <source>
        <dbReference type="Pfam" id="PF00884"/>
    </source>
</evidence>
<dbReference type="EMBL" id="BIFR01000001">
    <property type="protein sequence ID" value="GCE12222.1"/>
    <property type="molecule type" value="Genomic_DNA"/>
</dbReference>
<protein>
    <submittedName>
        <fullName evidence="4">Sulfatase</fullName>
    </submittedName>
</protein>
<keyword evidence="5" id="KW-1185">Reference proteome</keyword>
<evidence type="ECO:0000313" key="5">
    <source>
        <dbReference type="Proteomes" id="UP000287352"/>
    </source>
</evidence>
<dbReference type="AlphaFoldDB" id="A0A401ZZJ9"/>
<dbReference type="Gene3D" id="3.40.720.10">
    <property type="entry name" value="Alkaline Phosphatase, subunit A"/>
    <property type="match status" value="1"/>
</dbReference>
<dbReference type="Gene3D" id="3.30.1120.10">
    <property type="match status" value="1"/>
</dbReference>
<dbReference type="RefSeq" id="WP_126579859.1">
    <property type="nucleotide sequence ID" value="NZ_BIFR01000001.1"/>
</dbReference>
<comment type="caution">
    <text evidence="4">The sequence shown here is derived from an EMBL/GenBank/DDBJ whole genome shotgun (WGS) entry which is preliminary data.</text>
</comment>
<sequence length="514" mass="58183">MTLRPDIILLVLDTQRVDRLSCYGYGSETSPYLDELAAESTQFLHAYSAAQWTIPSHTSMFTGLYPNEHHMLHANSILSSELTPLAERLQQGGYATAAFCNNPLIGVVNTGLQRGFQSFLNYSGLLTSYPNQEINTKNSLDRYRTYFKRSLARVITNMQDAFARSDTLLDLSFSPLMSPLWQTALSFKGNTSRSLQDAARLHIERKGIAPDQPLFSFINLMGVHMPFHPSARFTERFAPKVQQDKATRRYLRQFNSDVFGWITPLTSDIDDQKKALLDGVYDAEVANQDEQVGLFLHQLRKSGALDNTLLIVCADHGEQLGEKQMMGHGISLSNTLVHVPLLIRDPSGTFPLNSTVEQATSTRRIFHTILTAAEEATNDEQEYTLAQSPGSDPDSEAFFAVGITPQNQINLMQRRRPDLLVAHQCDQPRFAIWQNQYKLIQTGDSRLELYDVFTDPTEQTDLQHILPEQVENLQERLRSFRQHALPVKAANARQEISIDPQVQRRLHDLGYIED</sequence>
<evidence type="ECO:0000313" key="4">
    <source>
        <dbReference type="EMBL" id="GCE12222.1"/>
    </source>
</evidence>
<dbReference type="PANTHER" id="PTHR42693:SF53">
    <property type="entry name" value="ENDO-4-O-SULFATASE"/>
    <property type="match status" value="1"/>
</dbReference>
<dbReference type="PANTHER" id="PTHR42693">
    <property type="entry name" value="ARYLSULFATASE FAMILY MEMBER"/>
    <property type="match status" value="1"/>
</dbReference>
<dbReference type="InterPro" id="IPR050738">
    <property type="entry name" value="Sulfatase"/>
</dbReference>
<dbReference type="CDD" id="cd16148">
    <property type="entry name" value="sulfatase_like"/>
    <property type="match status" value="1"/>
</dbReference>
<name>A0A401ZZJ9_9CHLR</name>
<organism evidence="4 5">
    <name type="scientific">Tengunoibacter tsumagoiensis</name>
    <dbReference type="NCBI Taxonomy" id="2014871"/>
    <lineage>
        <taxon>Bacteria</taxon>
        <taxon>Bacillati</taxon>
        <taxon>Chloroflexota</taxon>
        <taxon>Ktedonobacteria</taxon>
        <taxon>Ktedonobacterales</taxon>
        <taxon>Dictyobacteraceae</taxon>
        <taxon>Tengunoibacter</taxon>
    </lineage>
</organism>
<feature type="domain" description="Sulfatase N-terminal" evidence="3">
    <location>
        <begin position="5"/>
        <end position="373"/>
    </location>
</feature>
<proteinExistence type="inferred from homology"/>
<dbReference type="InterPro" id="IPR017850">
    <property type="entry name" value="Alkaline_phosphatase_core_sf"/>
</dbReference>
<dbReference type="Proteomes" id="UP000287352">
    <property type="component" value="Unassembled WGS sequence"/>
</dbReference>
<comment type="similarity">
    <text evidence="1">Belongs to the sulfatase family.</text>
</comment>
<dbReference type="Pfam" id="PF00884">
    <property type="entry name" value="Sulfatase"/>
    <property type="match status" value="1"/>
</dbReference>
<dbReference type="SUPFAM" id="SSF53649">
    <property type="entry name" value="Alkaline phosphatase-like"/>
    <property type="match status" value="1"/>
</dbReference>
<evidence type="ECO:0000256" key="2">
    <source>
        <dbReference type="ARBA" id="ARBA00022801"/>
    </source>
</evidence>